<feature type="compositionally biased region" description="Basic and acidic residues" evidence="4">
    <location>
        <begin position="389"/>
        <end position="403"/>
    </location>
</feature>
<keyword evidence="3" id="KW-0779">Telomere</keyword>
<protein>
    <recommendedName>
        <fullName evidence="5">CST complex subunit Stn1 N-terminal domain-containing protein</fullName>
    </recommendedName>
</protein>
<evidence type="ECO:0000256" key="1">
    <source>
        <dbReference type="ARBA" id="ARBA00004574"/>
    </source>
</evidence>
<feature type="compositionally biased region" description="Low complexity" evidence="4">
    <location>
        <begin position="108"/>
        <end position="118"/>
    </location>
</feature>
<sequence length="554" mass="62385">MPDGYSGAIQVQRGSAKQVENVRDQAERLHGRRQPTAPKDVRKEAGRPARGSKSNAVVTAAPSKASETAKRHIAYGRHDSTSTSATTRVIEEAAQQHPKRNHNPAPHTSTSTSSTTTTPSTNLTFYPVYTHTASPTSFTWVKLTAYHIHHTLTHQPNYLHSWLTDRSSSNNIHARDAPQLLFYKNHPIQFVQVIGVVVSIEEYFEKFWLFTVDDSSGVTVDVVCRKPDKNTNNTNNKQVGHKLRAQGSGNKDEDKDENEEETEIIRLSSQVATEVHIGAVVQVKGVITLFHRRRQVQVAPAHSTSITGHPRSTRQEHPQPPPSQPTRQLTLQRLSIIPSTTKEIALIASRTHFYNAVLNKPWVLTPKEQAKLHRAALGELEHKRKKVRRQAENKRDVENEEARDAEDILRGWVEEEKMREEEAERARRGGVEVMEGVRLRKMVIESGPRQVPRAMKVHEPRVAEVQREDHAKKQKRKAREDDTKQAPKEVRVIEPHGLDMHGEEPVKKQKRKKRQSLAQAPDVTSHVSGIQDDTSLSFGADDGEKSALLRAAFG</sequence>
<evidence type="ECO:0000256" key="4">
    <source>
        <dbReference type="SAM" id="MobiDB-lite"/>
    </source>
</evidence>
<keyword evidence="2" id="KW-0158">Chromosome</keyword>
<evidence type="ECO:0000313" key="6">
    <source>
        <dbReference type="EMBL" id="KAK5955714.1"/>
    </source>
</evidence>
<proteinExistence type="predicted"/>
<dbReference type="SUPFAM" id="SSF50249">
    <property type="entry name" value="Nucleic acid-binding proteins"/>
    <property type="match status" value="1"/>
</dbReference>
<evidence type="ECO:0000259" key="5">
    <source>
        <dbReference type="Pfam" id="PF10451"/>
    </source>
</evidence>
<feature type="domain" description="CST complex subunit Stn1 N-terminal" evidence="5">
    <location>
        <begin position="168"/>
        <end position="268"/>
    </location>
</feature>
<dbReference type="InterPro" id="IPR012340">
    <property type="entry name" value="NA-bd_OB-fold"/>
</dbReference>
<dbReference type="GO" id="GO:0000781">
    <property type="term" value="C:chromosome, telomeric region"/>
    <property type="evidence" value="ECO:0007669"/>
    <property type="project" value="UniProtKB-SubCell"/>
</dbReference>
<dbReference type="Gene3D" id="2.40.50.140">
    <property type="entry name" value="Nucleic acid-binding proteins"/>
    <property type="match status" value="1"/>
</dbReference>
<feature type="compositionally biased region" description="Basic and acidic residues" evidence="4">
    <location>
        <begin position="20"/>
        <end position="29"/>
    </location>
</feature>
<feature type="compositionally biased region" description="Basic and acidic residues" evidence="4">
    <location>
        <begin position="462"/>
        <end position="471"/>
    </location>
</feature>
<comment type="subcellular location">
    <subcellularLocation>
        <location evidence="1">Chromosome</location>
        <location evidence="1">Telomere</location>
    </subcellularLocation>
</comment>
<gene>
    <name evidence="6" type="ORF">OHC33_003355</name>
</gene>
<feature type="region of interest" description="Disordered" evidence="4">
    <location>
        <begin position="1"/>
        <end position="118"/>
    </location>
</feature>
<feature type="region of interest" description="Disordered" evidence="4">
    <location>
        <begin position="298"/>
        <end position="328"/>
    </location>
</feature>
<dbReference type="EMBL" id="JAKLMC020000006">
    <property type="protein sequence ID" value="KAK5955714.1"/>
    <property type="molecule type" value="Genomic_DNA"/>
</dbReference>
<dbReference type="Pfam" id="PF10451">
    <property type="entry name" value="Stn1"/>
    <property type="match status" value="1"/>
</dbReference>
<organism evidence="6 7">
    <name type="scientific">Knufia fluminis</name>
    <dbReference type="NCBI Taxonomy" id="191047"/>
    <lineage>
        <taxon>Eukaryota</taxon>
        <taxon>Fungi</taxon>
        <taxon>Dikarya</taxon>
        <taxon>Ascomycota</taxon>
        <taxon>Pezizomycotina</taxon>
        <taxon>Eurotiomycetes</taxon>
        <taxon>Chaetothyriomycetidae</taxon>
        <taxon>Chaetothyriales</taxon>
        <taxon>Trichomeriaceae</taxon>
        <taxon>Knufia</taxon>
    </lineage>
</organism>
<reference evidence="6 7" key="1">
    <citation type="submission" date="2022-12" db="EMBL/GenBank/DDBJ databases">
        <title>Genomic features and morphological characterization of a novel Knufia sp. strain isolated from spacecraft assembly facility.</title>
        <authorList>
            <person name="Teixeira M."/>
            <person name="Chander A.M."/>
            <person name="Stajich J.E."/>
            <person name="Venkateswaran K."/>
        </authorList>
    </citation>
    <scope>NUCLEOTIDE SEQUENCE [LARGE SCALE GENOMIC DNA]</scope>
    <source>
        <strain evidence="6 7">FJI-L2-BK-P2</strain>
    </source>
</reference>
<evidence type="ECO:0000313" key="7">
    <source>
        <dbReference type="Proteomes" id="UP001316803"/>
    </source>
</evidence>
<accession>A0AAN8I7D0</accession>
<name>A0AAN8I7D0_9EURO</name>
<dbReference type="Proteomes" id="UP001316803">
    <property type="component" value="Unassembled WGS sequence"/>
</dbReference>
<feature type="region of interest" description="Disordered" evidence="4">
    <location>
        <begin position="384"/>
        <end position="403"/>
    </location>
</feature>
<feature type="compositionally biased region" description="Basic and acidic residues" evidence="4">
    <location>
        <begin position="478"/>
        <end position="507"/>
    </location>
</feature>
<dbReference type="AlphaFoldDB" id="A0AAN8I7D0"/>
<dbReference type="InterPro" id="IPR018856">
    <property type="entry name" value="Stn1_N"/>
</dbReference>
<feature type="compositionally biased region" description="Polar residues" evidence="4">
    <location>
        <begin position="525"/>
        <end position="537"/>
    </location>
</feature>
<comment type="caution">
    <text evidence="6">The sequence shown here is derived from an EMBL/GenBank/DDBJ whole genome shotgun (WGS) entry which is preliminary data.</text>
</comment>
<feature type="region of interest" description="Disordered" evidence="4">
    <location>
        <begin position="462"/>
        <end position="545"/>
    </location>
</feature>
<feature type="region of interest" description="Disordered" evidence="4">
    <location>
        <begin position="225"/>
        <end position="262"/>
    </location>
</feature>
<evidence type="ECO:0000256" key="3">
    <source>
        <dbReference type="ARBA" id="ARBA00022895"/>
    </source>
</evidence>
<evidence type="ECO:0000256" key="2">
    <source>
        <dbReference type="ARBA" id="ARBA00022454"/>
    </source>
</evidence>
<keyword evidence="7" id="KW-1185">Reference proteome</keyword>